<proteinExistence type="predicted"/>
<evidence type="ECO:0000259" key="1">
    <source>
        <dbReference type="Pfam" id="PF24864"/>
    </source>
</evidence>
<dbReference type="Pfam" id="PF24864">
    <property type="entry name" value="DUF7730"/>
    <property type="match status" value="1"/>
</dbReference>
<dbReference type="EMBL" id="CAVMBE010000140">
    <property type="protein sequence ID" value="CAK4034839.1"/>
    <property type="molecule type" value="Genomic_DNA"/>
</dbReference>
<dbReference type="AlphaFoldDB" id="A0AAI9EFY1"/>
<evidence type="ECO:0000313" key="3">
    <source>
        <dbReference type="Proteomes" id="UP001296104"/>
    </source>
</evidence>
<dbReference type="Proteomes" id="UP001296104">
    <property type="component" value="Unassembled WGS sequence"/>
</dbReference>
<dbReference type="PANTHER" id="PTHR42085">
    <property type="entry name" value="F-BOX DOMAIN-CONTAINING PROTEIN"/>
    <property type="match status" value="1"/>
</dbReference>
<dbReference type="InterPro" id="IPR056632">
    <property type="entry name" value="DUF7730"/>
</dbReference>
<keyword evidence="3" id="KW-1185">Reference proteome</keyword>
<name>A0AAI9EFY1_9PEZI</name>
<accession>A0AAI9EFY1</accession>
<comment type="caution">
    <text evidence="2">The sequence shown here is derived from an EMBL/GenBank/DDBJ whole genome shotgun (WGS) entry which is preliminary data.</text>
</comment>
<organism evidence="2 3">
    <name type="scientific">Lecanosticta acicola</name>
    <dbReference type="NCBI Taxonomy" id="111012"/>
    <lineage>
        <taxon>Eukaryota</taxon>
        <taxon>Fungi</taxon>
        <taxon>Dikarya</taxon>
        <taxon>Ascomycota</taxon>
        <taxon>Pezizomycotina</taxon>
        <taxon>Dothideomycetes</taxon>
        <taxon>Dothideomycetidae</taxon>
        <taxon>Mycosphaerellales</taxon>
        <taxon>Mycosphaerellaceae</taxon>
        <taxon>Lecanosticta</taxon>
    </lineage>
</organism>
<gene>
    <name evidence="2" type="ORF">LECACI_7A009997</name>
</gene>
<evidence type="ECO:0000313" key="2">
    <source>
        <dbReference type="EMBL" id="CAK4034839.1"/>
    </source>
</evidence>
<sequence length="406" mass="45883">MDYGHYNCRDYHISPHFAPTTLTNEHRSSPLLYRHESFEELEQRSRSPASLQPKFPLLKLPLELRRQIFQYLLPRTLEHHDPNPLASHIRRFSAVRKRVEKGMILPPPPQQPSSAGISPGPPAKNNNVVWQKGNVRLLQVCRQLHGECAELLYGENTFLLFITYSGITFRFSWLTRAGMAPNRRYEFLELLGERYLALVKRVIVNVDHVDSYTGMIKFNVSGKGLTHGLRKQVRRLVDALQPPMVVSAGLNESGRKVLQTGRNDGTTDCPPQPPDSAAEEEWAYISHADAQDEPAEQERRLAKVLIRVSNGNAFLDQRKSEAVQAREGSIRTSEDLEEMLEPFGDLRGVREAAITGAVTQSFSAKLRGQMMSEEKRPEASVSSITRGVRDFDVATMPQLCVYGNDL</sequence>
<protein>
    <recommendedName>
        <fullName evidence="1">DUF7730 domain-containing protein</fullName>
    </recommendedName>
</protein>
<feature type="domain" description="DUF7730" evidence="1">
    <location>
        <begin position="53"/>
        <end position="162"/>
    </location>
</feature>
<reference evidence="2" key="1">
    <citation type="submission" date="2023-11" db="EMBL/GenBank/DDBJ databases">
        <authorList>
            <person name="Alioto T."/>
            <person name="Alioto T."/>
            <person name="Gomez Garrido J."/>
        </authorList>
    </citation>
    <scope>NUCLEOTIDE SEQUENCE</scope>
</reference>
<dbReference type="PANTHER" id="PTHR42085:SF7">
    <property type="entry name" value="F-BOX DOMAIN-CONTAINING PROTEIN"/>
    <property type="match status" value="1"/>
</dbReference>
<dbReference type="InterPro" id="IPR038883">
    <property type="entry name" value="AN11006-like"/>
</dbReference>